<protein>
    <submittedName>
        <fullName evidence="2">Uncharacterized protein</fullName>
    </submittedName>
</protein>
<evidence type="ECO:0000313" key="3">
    <source>
        <dbReference type="Proteomes" id="UP000054498"/>
    </source>
</evidence>
<feature type="region of interest" description="Disordered" evidence="1">
    <location>
        <begin position="26"/>
        <end position="64"/>
    </location>
</feature>
<dbReference type="Proteomes" id="UP000054498">
    <property type="component" value="Unassembled WGS sequence"/>
</dbReference>
<dbReference type="GeneID" id="25729900"/>
<proteinExistence type="predicted"/>
<gene>
    <name evidence="2" type="ORF">MNEG_12529</name>
</gene>
<keyword evidence="3" id="KW-1185">Reference proteome</keyword>
<organism evidence="2 3">
    <name type="scientific">Monoraphidium neglectum</name>
    <dbReference type="NCBI Taxonomy" id="145388"/>
    <lineage>
        <taxon>Eukaryota</taxon>
        <taxon>Viridiplantae</taxon>
        <taxon>Chlorophyta</taxon>
        <taxon>core chlorophytes</taxon>
        <taxon>Chlorophyceae</taxon>
        <taxon>CS clade</taxon>
        <taxon>Sphaeropleales</taxon>
        <taxon>Selenastraceae</taxon>
        <taxon>Monoraphidium</taxon>
    </lineage>
</organism>
<evidence type="ECO:0000313" key="2">
    <source>
        <dbReference type="EMBL" id="KIY95432.1"/>
    </source>
</evidence>
<sequence>MKICVAPSAQCWIWPAMLRWQGTDVVHRHGSDSSSSDSGQEGAAYQTRGAVNDEVTPTTQDTTPEVIALRERLRAERAAEDPNAPSADCGTSGFDNPQTRGLGGTGAGAGISTGTGGGAGFDGTPMSGAVGAGTDYDRTRGTGVAGLGGDTGNIGGAGLGGDLGNTGGAGTGAGYGYDTQSAGMEGPGGARHPGMKERIAGKVEQVADRVKGAAGSTRENQEMRQQTAAGGNTYGSGDPYLGGQGGTGGAGLGSAMNNPDSAFPTDNGERIGRGGEDRNLQY</sequence>
<dbReference type="KEGG" id="mng:MNEG_12529"/>
<feature type="compositionally biased region" description="Gly residues" evidence="1">
    <location>
        <begin position="240"/>
        <end position="252"/>
    </location>
</feature>
<reference evidence="2 3" key="1">
    <citation type="journal article" date="2013" name="BMC Genomics">
        <title>Reconstruction of the lipid metabolism for the microalga Monoraphidium neglectum from its genome sequence reveals characteristics suitable for biofuel production.</title>
        <authorList>
            <person name="Bogen C."/>
            <person name="Al-Dilaimi A."/>
            <person name="Albersmeier A."/>
            <person name="Wichmann J."/>
            <person name="Grundmann M."/>
            <person name="Rupp O."/>
            <person name="Lauersen K.J."/>
            <person name="Blifernez-Klassen O."/>
            <person name="Kalinowski J."/>
            <person name="Goesmann A."/>
            <person name="Mussgnug J.H."/>
            <person name="Kruse O."/>
        </authorList>
    </citation>
    <scope>NUCLEOTIDE SEQUENCE [LARGE SCALE GENOMIC DNA]</scope>
    <source>
        <strain evidence="2 3">SAG 48.87</strain>
    </source>
</reference>
<dbReference type="AlphaFoldDB" id="A0A0D2J6G0"/>
<dbReference type="EMBL" id="KK103509">
    <property type="protein sequence ID" value="KIY95432.1"/>
    <property type="molecule type" value="Genomic_DNA"/>
</dbReference>
<dbReference type="RefSeq" id="XP_013894452.1">
    <property type="nucleotide sequence ID" value="XM_014038998.1"/>
</dbReference>
<accession>A0A0D2J6G0</accession>
<feature type="compositionally biased region" description="Gly residues" evidence="1">
    <location>
        <begin position="101"/>
        <end position="110"/>
    </location>
</feature>
<name>A0A0D2J6G0_9CHLO</name>
<feature type="compositionally biased region" description="Basic and acidic residues" evidence="1">
    <location>
        <begin position="267"/>
        <end position="282"/>
    </location>
</feature>
<feature type="region of interest" description="Disordered" evidence="1">
    <location>
        <begin position="209"/>
        <end position="282"/>
    </location>
</feature>
<feature type="region of interest" description="Disordered" evidence="1">
    <location>
        <begin position="77"/>
        <end position="110"/>
    </location>
</feature>
<evidence type="ECO:0000256" key="1">
    <source>
        <dbReference type="SAM" id="MobiDB-lite"/>
    </source>
</evidence>